<dbReference type="OrthoDB" id="7592443at2"/>
<dbReference type="Gene3D" id="3.40.640.10">
    <property type="entry name" value="Type I PLP-dependent aspartate aminotransferase-like (Major domain)"/>
    <property type="match status" value="1"/>
</dbReference>
<dbReference type="STRING" id="1437874.CSPHI_00425"/>
<keyword evidence="3" id="KW-1185">Reference proteome</keyword>
<protein>
    <recommendedName>
        <fullName evidence="1">Aminotransferase class V domain-containing protein</fullName>
    </recommendedName>
</protein>
<feature type="domain" description="Aminotransferase class V" evidence="1">
    <location>
        <begin position="66"/>
        <end position="230"/>
    </location>
</feature>
<dbReference type="PANTHER" id="PTHR43586">
    <property type="entry name" value="CYSTEINE DESULFURASE"/>
    <property type="match status" value="1"/>
</dbReference>
<dbReference type="Proteomes" id="UP000185469">
    <property type="component" value="Chromosome"/>
</dbReference>
<dbReference type="Gene3D" id="3.90.1150.10">
    <property type="entry name" value="Aspartate Aminotransferase, domain 1"/>
    <property type="match status" value="1"/>
</dbReference>
<gene>
    <name evidence="2" type="ORF">CSPHI_00425</name>
</gene>
<dbReference type="InterPro" id="IPR000192">
    <property type="entry name" value="Aminotrans_V_dom"/>
</dbReference>
<reference evidence="2 3" key="1">
    <citation type="submission" date="2014-08" db="EMBL/GenBank/DDBJ databases">
        <title>Complete genome sequence of Corynebacterium sphenisci CECT 5990(T) (=DSM 44792(T)), isolated from healthy wild penguins.</title>
        <authorList>
            <person name="Ruckert C."/>
            <person name="Albersmeier A."/>
            <person name="Winkler A."/>
            <person name="Kalinowski J."/>
        </authorList>
    </citation>
    <scope>NUCLEOTIDE SEQUENCE [LARGE SCALE GENOMIC DNA]</scope>
    <source>
        <strain evidence="2 3">DSM 44792</strain>
    </source>
</reference>
<sequence>MAFDVPTTRGSYTSLSDGWTYLNGLECAQIPERVSAAVATSFRTAPKKLKSEPSSGTHGRLQEPGVAAAGQMAMTARRAFADVVGGRANAVVLGASRHALVEQLMTAMRRQLTLGTEVVLSRAGRPAVRLPVERAADMFGARVRVAEADLSTGEVPAWQYRDLVGARTRLVVVPAADPHVGVVAPVAGIAAEVRRRAPGAWLLVDVTDYAPHRVVDMAALDADVVLLDAAAWGGPDVAALVFRDAAMLDRLASLALAPGARGAHRLEVSPVAPGLLGGVAASVEHLADLDRAARGTRRRRIEASLPQVADYLGGLTRRLVDALGNLDRVHVIGVPAEAEGPAPETVGRVSFLVGDGADAVPAVDVVRRLLANGLVTSAVQPGDSALLEAMGVFEAGGAVAVGLQPFNTPGDVDQLVRAVASLG</sequence>
<dbReference type="AlphaFoldDB" id="A0A1L7CVE4"/>
<evidence type="ECO:0000259" key="1">
    <source>
        <dbReference type="Pfam" id="PF00266"/>
    </source>
</evidence>
<dbReference type="InterPro" id="IPR015424">
    <property type="entry name" value="PyrdxlP-dep_Trfase"/>
</dbReference>
<dbReference type="PANTHER" id="PTHR43586:SF21">
    <property type="entry name" value="PYRIDOXAL PHOSPHATE (PLP)-DEPENDENT ASPARTATE AMINOTRANSFERASE SUPERFAMILY"/>
    <property type="match status" value="1"/>
</dbReference>
<dbReference type="InterPro" id="IPR015422">
    <property type="entry name" value="PyrdxlP-dep_Trfase_small"/>
</dbReference>
<dbReference type="RefSeq" id="WP_075691004.1">
    <property type="nucleotide sequence ID" value="NZ_CP009248.1"/>
</dbReference>
<dbReference type="EMBL" id="CP009248">
    <property type="protein sequence ID" value="APT89813.1"/>
    <property type="molecule type" value="Genomic_DNA"/>
</dbReference>
<dbReference type="SUPFAM" id="SSF53383">
    <property type="entry name" value="PLP-dependent transferases"/>
    <property type="match status" value="1"/>
</dbReference>
<dbReference type="KEGG" id="csph:CSPHI_00425"/>
<name>A0A1L7CVE4_9CORY</name>
<accession>A0A1L7CVE4</accession>
<dbReference type="InterPro" id="IPR015421">
    <property type="entry name" value="PyrdxlP-dep_Trfase_major"/>
</dbReference>
<evidence type="ECO:0000313" key="3">
    <source>
        <dbReference type="Proteomes" id="UP000185469"/>
    </source>
</evidence>
<organism evidence="2 3">
    <name type="scientific">Corynebacterium sphenisci DSM 44792</name>
    <dbReference type="NCBI Taxonomy" id="1437874"/>
    <lineage>
        <taxon>Bacteria</taxon>
        <taxon>Bacillati</taxon>
        <taxon>Actinomycetota</taxon>
        <taxon>Actinomycetes</taxon>
        <taxon>Mycobacteriales</taxon>
        <taxon>Corynebacteriaceae</taxon>
        <taxon>Corynebacterium</taxon>
    </lineage>
</organism>
<dbReference type="Pfam" id="PF00266">
    <property type="entry name" value="Aminotran_5"/>
    <property type="match status" value="1"/>
</dbReference>
<evidence type="ECO:0000313" key="2">
    <source>
        <dbReference type="EMBL" id="APT89813.1"/>
    </source>
</evidence>
<proteinExistence type="predicted"/>